<dbReference type="InterPro" id="IPR017871">
    <property type="entry name" value="ABC_transporter-like_CS"/>
</dbReference>
<keyword evidence="2" id="KW-0547">Nucleotide-binding</keyword>
<dbReference type="GO" id="GO:0016887">
    <property type="term" value="F:ATP hydrolysis activity"/>
    <property type="evidence" value="ECO:0007669"/>
    <property type="project" value="InterPro"/>
</dbReference>
<dbReference type="SMART" id="SM00382">
    <property type="entry name" value="AAA"/>
    <property type="match status" value="1"/>
</dbReference>
<dbReference type="SUPFAM" id="SSF52540">
    <property type="entry name" value="P-loop containing nucleoside triphosphate hydrolases"/>
    <property type="match status" value="1"/>
</dbReference>
<accession>A0A927GRV2</accession>
<dbReference type="GO" id="GO:0005524">
    <property type="term" value="F:ATP binding"/>
    <property type="evidence" value="ECO:0007669"/>
    <property type="project" value="UniProtKB-KW"/>
</dbReference>
<dbReference type="InterPro" id="IPR027417">
    <property type="entry name" value="P-loop_NTPase"/>
</dbReference>
<proteinExistence type="predicted"/>
<evidence type="ECO:0000256" key="2">
    <source>
        <dbReference type="ARBA" id="ARBA00022741"/>
    </source>
</evidence>
<dbReference type="Proteomes" id="UP000621560">
    <property type="component" value="Unassembled WGS sequence"/>
</dbReference>
<keyword evidence="3 5" id="KW-0067">ATP-binding</keyword>
<dbReference type="PROSITE" id="PS50893">
    <property type="entry name" value="ABC_TRANSPORTER_2"/>
    <property type="match status" value="1"/>
</dbReference>
<organism evidence="5 6">
    <name type="scientific">Paenibacillus sabuli</name>
    <dbReference type="NCBI Taxonomy" id="2772509"/>
    <lineage>
        <taxon>Bacteria</taxon>
        <taxon>Bacillati</taxon>
        <taxon>Bacillota</taxon>
        <taxon>Bacilli</taxon>
        <taxon>Bacillales</taxon>
        <taxon>Paenibacillaceae</taxon>
        <taxon>Paenibacillus</taxon>
    </lineage>
</organism>
<dbReference type="PANTHER" id="PTHR42711:SF18">
    <property type="entry name" value="ABC TRANSPORTER, ATP-BINDING PROTEIN"/>
    <property type="match status" value="1"/>
</dbReference>
<dbReference type="PROSITE" id="PS00211">
    <property type="entry name" value="ABC_TRANSPORTER_1"/>
    <property type="match status" value="1"/>
</dbReference>
<evidence type="ECO:0000313" key="6">
    <source>
        <dbReference type="Proteomes" id="UP000621560"/>
    </source>
</evidence>
<reference evidence="5" key="1">
    <citation type="submission" date="2020-09" db="EMBL/GenBank/DDBJ databases">
        <title>A novel bacterium of genus Paenibacillus, isolated from South China Sea.</title>
        <authorList>
            <person name="Huang H."/>
            <person name="Mo K."/>
            <person name="Hu Y."/>
        </authorList>
    </citation>
    <scope>NUCLEOTIDE SEQUENCE</scope>
    <source>
        <strain evidence="5">IB182496</strain>
    </source>
</reference>
<dbReference type="EMBL" id="JACXIZ010000015">
    <property type="protein sequence ID" value="MBD2845370.1"/>
    <property type="molecule type" value="Genomic_DNA"/>
</dbReference>
<dbReference type="AlphaFoldDB" id="A0A927GRV2"/>
<evidence type="ECO:0000256" key="1">
    <source>
        <dbReference type="ARBA" id="ARBA00022448"/>
    </source>
</evidence>
<dbReference type="InterPro" id="IPR003593">
    <property type="entry name" value="AAA+_ATPase"/>
</dbReference>
<evidence type="ECO:0000256" key="3">
    <source>
        <dbReference type="ARBA" id="ARBA00022840"/>
    </source>
</evidence>
<evidence type="ECO:0000259" key="4">
    <source>
        <dbReference type="PROSITE" id="PS50893"/>
    </source>
</evidence>
<dbReference type="InterPro" id="IPR050763">
    <property type="entry name" value="ABC_transporter_ATP-binding"/>
</dbReference>
<dbReference type="CDD" id="cd03230">
    <property type="entry name" value="ABC_DR_subfamily_A"/>
    <property type="match status" value="1"/>
</dbReference>
<comment type="caution">
    <text evidence="5">The sequence shown here is derived from an EMBL/GenBank/DDBJ whole genome shotgun (WGS) entry which is preliminary data.</text>
</comment>
<name>A0A927GRV2_9BACL</name>
<dbReference type="Gene3D" id="3.40.50.300">
    <property type="entry name" value="P-loop containing nucleotide triphosphate hydrolases"/>
    <property type="match status" value="1"/>
</dbReference>
<dbReference type="Pfam" id="PF00005">
    <property type="entry name" value="ABC_tran"/>
    <property type="match status" value="1"/>
</dbReference>
<evidence type="ECO:0000313" key="5">
    <source>
        <dbReference type="EMBL" id="MBD2845370.1"/>
    </source>
</evidence>
<dbReference type="InterPro" id="IPR003439">
    <property type="entry name" value="ABC_transporter-like_ATP-bd"/>
</dbReference>
<protein>
    <submittedName>
        <fullName evidence="5">ABC transporter ATP-binding protein</fullName>
    </submittedName>
</protein>
<keyword evidence="1" id="KW-0813">Transport</keyword>
<sequence length="286" mass="31526">MVEARELTYQYAGRVEPTLGGLTLRIARGEIFGLLGPSGSGKSTLLNVLTGRLKRYTGTVNVLGWEAAAAGPGFYERIGVGFESPGFYERFTALDNLRHFRRLYSSSATDPERLLRELGLAESAQLKAEQLSKGMRMRLGVCRALLGDPQLLLLDEPTSGLDPKSEERLRQVLEGRRAAGMTIVLTTHNMKAAVQLCDRIGFLVDGRMQLIDTPQAVMQRYGERILRVEHAESEDGACQVERFALDGIGANARFQQLLQSGRIMAMHTEEATLEQVFGSIAGRVIQ</sequence>
<feature type="domain" description="ABC transporter" evidence="4">
    <location>
        <begin position="2"/>
        <end position="230"/>
    </location>
</feature>
<gene>
    <name evidence="5" type="ORF">IDH44_09220</name>
</gene>
<keyword evidence="6" id="KW-1185">Reference proteome</keyword>
<dbReference type="PANTHER" id="PTHR42711">
    <property type="entry name" value="ABC TRANSPORTER ATP-BINDING PROTEIN"/>
    <property type="match status" value="1"/>
</dbReference>